<protein>
    <submittedName>
        <fullName evidence="1">Uncharacterized protein</fullName>
    </submittedName>
</protein>
<keyword evidence="2" id="KW-1185">Reference proteome</keyword>
<gene>
    <name evidence="1" type="ORF">GCM10009788_31670</name>
</gene>
<name>A0ABN2AUV6_9ACTN</name>
<dbReference type="EMBL" id="BAAAOR010000024">
    <property type="protein sequence ID" value="GAA1525729.1"/>
    <property type="molecule type" value="Genomic_DNA"/>
</dbReference>
<reference evidence="1 2" key="1">
    <citation type="journal article" date="2019" name="Int. J. Syst. Evol. Microbiol.">
        <title>The Global Catalogue of Microorganisms (GCM) 10K type strain sequencing project: providing services to taxonomists for standard genome sequencing and annotation.</title>
        <authorList>
            <consortium name="The Broad Institute Genomics Platform"/>
            <consortium name="The Broad Institute Genome Sequencing Center for Infectious Disease"/>
            <person name="Wu L."/>
            <person name="Ma J."/>
        </authorList>
    </citation>
    <scope>NUCLEOTIDE SEQUENCE [LARGE SCALE GENOMIC DNA]</scope>
    <source>
        <strain evidence="1 2">JCM 14942</strain>
    </source>
</reference>
<comment type="caution">
    <text evidence="1">The sequence shown here is derived from an EMBL/GenBank/DDBJ whole genome shotgun (WGS) entry which is preliminary data.</text>
</comment>
<sequence>MVTRRPTFTEIVDWVEGRLPSERAEQVAAEVAADDASADAAAWMTRFLSDARLLPLVAPPAALSARLRGLLGDPAHLPPEVRWSAAHLLYDTREPITGTRSAEAALDHAHLAFETEHGRFVVEVHRAMPGHVDLNGLLLLDHGAGVADVTLLEDGVVRRLARTTPDGRFELTEVPDSIDELRIVVRDTRIAAALDLTRG</sequence>
<evidence type="ECO:0000313" key="2">
    <source>
        <dbReference type="Proteomes" id="UP001500842"/>
    </source>
</evidence>
<accession>A0ABN2AUV6</accession>
<proteinExistence type="predicted"/>
<dbReference type="Proteomes" id="UP001500842">
    <property type="component" value="Unassembled WGS sequence"/>
</dbReference>
<evidence type="ECO:0000313" key="1">
    <source>
        <dbReference type="EMBL" id="GAA1525729.1"/>
    </source>
</evidence>
<organism evidence="1 2">
    <name type="scientific">Nocardioides humi</name>
    <dbReference type="NCBI Taxonomy" id="449461"/>
    <lineage>
        <taxon>Bacteria</taxon>
        <taxon>Bacillati</taxon>
        <taxon>Actinomycetota</taxon>
        <taxon>Actinomycetes</taxon>
        <taxon>Propionibacteriales</taxon>
        <taxon>Nocardioidaceae</taxon>
        <taxon>Nocardioides</taxon>
    </lineage>
</organism>